<feature type="region of interest" description="Disordered" evidence="1">
    <location>
        <begin position="38"/>
        <end position="61"/>
    </location>
</feature>
<evidence type="ECO:0000313" key="2">
    <source>
        <dbReference type="EMBL" id="AUX45076.1"/>
    </source>
</evidence>
<organism evidence="2 3">
    <name type="scientific">Sorangium cellulosum</name>
    <name type="common">Polyangium cellulosum</name>
    <dbReference type="NCBI Taxonomy" id="56"/>
    <lineage>
        <taxon>Bacteria</taxon>
        <taxon>Pseudomonadati</taxon>
        <taxon>Myxococcota</taxon>
        <taxon>Polyangia</taxon>
        <taxon>Polyangiales</taxon>
        <taxon>Polyangiaceae</taxon>
        <taxon>Sorangium</taxon>
    </lineage>
</organism>
<protein>
    <submittedName>
        <fullName evidence="2">Uncharacterized protein</fullName>
    </submittedName>
</protein>
<accession>A0A2L0F0M5</accession>
<reference evidence="2 3" key="1">
    <citation type="submission" date="2015-09" db="EMBL/GenBank/DDBJ databases">
        <title>Sorangium comparison.</title>
        <authorList>
            <person name="Zaburannyi N."/>
            <person name="Bunk B."/>
            <person name="Overmann J."/>
            <person name="Mueller R."/>
        </authorList>
    </citation>
    <scope>NUCLEOTIDE SEQUENCE [LARGE SCALE GENOMIC DNA]</scope>
    <source>
        <strain evidence="2 3">So ce26</strain>
    </source>
</reference>
<dbReference type="EMBL" id="CP012673">
    <property type="protein sequence ID" value="AUX45076.1"/>
    <property type="molecule type" value="Genomic_DNA"/>
</dbReference>
<dbReference type="Proteomes" id="UP000238348">
    <property type="component" value="Chromosome"/>
</dbReference>
<dbReference type="AlphaFoldDB" id="A0A2L0F0M5"/>
<evidence type="ECO:0000256" key="1">
    <source>
        <dbReference type="SAM" id="MobiDB-lite"/>
    </source>
</evidence>
<evidence type="ECO:0000313" key="3">
    <source>
        <dbReference type="Proteomes" id="UP000238348"/>
    </source>
</evidence>
<gene>
    <name evidence="2" type="ORF">SOCE26_065570</name>
</gene>
<sequence>MHIAQRCRRRAAVDALSRKRQGVLSLLAPAGGSFEELTLPGRVSAGPAPGGHPGQFSSWRPQRLGRSLAPRASPALEVFIAEAAEHRYSRPWCHRESRSIDIATATWIAHPPQMESLFRLTVPRTNPAITEPRASGRGLPKWIIA</sequence>
<proteinExistence type="predicted"/>
<name>A0A2L0F0M5_SORCE</name>